<dbReference type="Proteomes" id="UP001236415">
    <property type="component" value="Chromosome"/>
</dbReference>
<keyword evidence="2" id="KW-1133">Transmembrane helix</keyword>
<sequence>MKSLRRMELLTISLLMIVLTLITIILFYIQGKERTPIDHRSPETTSESYETKQYAYSEESEDQVKEPANPYFPNDLAVPLTSDQGRIKDQISFAIHSIRKTSILIHTNEGEKTFSTPPQNNSMILEAFGSINLSTAKADIPEPSNEEIIYIRFHAEDVVYSVAYDLNSNTYLLGGQRYYAAYNTIVYMNLFCRPSTILATLGEMRMADMETEDPSEYVLNKSAHYKANELKVQNQNFAEWDDQIKGDPKYIQKMHFYSIWEDKIKTILVDEKNGVLFTGLSVFFTNSEVETADGISIGSSTYDVVSRLGEPSKMTKSRWSYQVDEKHYLHLYIKDKRVQYMSLSFL</sequence>
<keyword evidence="2" id="KW-0812">Transmembrane</keyword>
<accession>A0ABY8X382</accession>
<dbReference type="RefSeq" id="WP_285746359.1">
    <property type="nucleotide sequence ID" value="NZ_CP127162.1"/>
</dbReference>
<proteinExistence type="predicted"/>
<keyword evidence="4" id="KW-1185">Reference proteome</keyword>
<organism evidence="3 4">
    <name type="scientific">Paenibacillus polygoni</name>
    <dbReference type="NCBI Taxonomy" id="3050112"/>
    <lineage>
        <taxon>Bacteria</taxon>
        <taxon>Bacillati</taxon>
        <taxon>Bacillota</taxon>
        <taxon>Bacilli</taxon>
        <taxon>Bacillales</taxon>
        <taxon>Paenibacillaceae</taxon>
        <taxon>Paenibacillus</taxon>
    </lineage>
</organism>
<evidence type="ECO:0000313" key="4">
    <source>
        <dbReference type="Proteomes" id="UP001236415"/>
    </source>
</evidence>
<evidence type="ECO:0000256" key="2">
    <source>
        <dbReference type="SAM" id="Phobius"/>
    </source>
</evidence>
<dbReference type="EMBL" id="CP127162">
    <property type="protein sequence ID" value="WIV19895.1"/>
    <property type="molecule type" value="Genomic_DNA"/>
</dbReference>
<evidence type="ECO:0000313" key="3">
    <source>
        <dbReference type="EMBL" id="WIV19895.1"/>
    </source>
</evidence>
<feature type="region of interest" description="Disordered" evidence="1">
    <location>
        <begin position="36"/>
        <end position="66"/>
    </location>
</feature>
<evidence type="ECO:0000256" key="1">
    <source>
        <dbReference type="SAM" id="MobiDB-lite"/>
    </source>
</evidence>
<keyword evidence="2" id="KW-0472">Membrane</keyword>
<feature type="transmembrane region" description="Helical" evidence="2">
    <location>
        <begin position="9"/>
        <end position="29"/>
    </location>
</feature>
<name>A0ABY8X382_9BACL</name>
<reference evidence="3 4" key="1">
    <citation type="submission" date="2023-06" db="EMBL/GenBank/DDBJ databases">
        <title>Paenibacillus polygonum sp. nov., an endophytic bacterium, isolated from Polygonum lapathifolium L. in Nanji Wetland National Nature Reserve, South of Poyang Lake, Jiangxi Province, China.</title>
        <authorList>
            <person name="Yu Z."/>
        </authorList>
    </citation>
    <scope>NUCLEOTIDE SEQUENCE [LARGE SCALE GENOMIC DNA]</scope>
    <source>
        <strain evidence="3 4">C31</strain>
    </source>
</reference>
<protein>
    <submittedName>
        <fullName evidence="3">Uncharacterized protein</fullName>
    </submittedName>
</protein>
<gene>
    <name evidence="3" type="ORF">QPK24_03910</name>
</gene>